<dbReference type="STRING" id="140314.SAMN04488076_11516"/>
<dbReference type="SUPFAM" id="SSF52833">
    <property type="entry name" value="Thioredoxin-like"/>
    <property type="match status" value="1"/>
</dbReference>
<organism evidence="1 2">
    <name type="scientific">Trichococcus palustris</name>
    <dbReference type="NCBI Taxonomy" id="140314"/>
    <lineage>
        <taxon>Bacteria</taxon>
        <taxon>Bacillati</taxon>
        <taxon>Bacillota</taxon>
        <taxon>Bacilli</taxon>
        <taxon>Lactobacillales</taxon>
        <taxon>Carnobacteriaceae</taxon>
        <taxon>Trichococcus</taxon>
    </lineage>
</organism>
<keyword evidence="2" id="KW-1185">Reference proteome</keyword>
<dbReference type="Gene3D" id="3.40.30.10">
    <property type="entry name" value="Glutaredoxin"/>
    <property type="match status" value="1"/>
</dbReference>
<evidence type="ECO:0000313" key="2">
    <source>
        <dbReference type="Proteomes" id="UP000242754"/>
    </source>
</evidence>
<proteinExistence type="predicted"/>
<protein>
    <submittedName>
        <fullName evidence="1">Thioredoxin</fullName>
    </submittedName>
</protein>
<evidence type="ECO:0000313" key="1">
    <source>
        <dbReference type="EMBL" id="CZQ91589.1"/>
    </source>
</evidence>
<dbReference type="EMBL" id="FJNE01000003">
    <property type="protein sequence ID" value="CZQ91589.1"/>
    <property type="molecule type" value="Genomic_DNA"/>
</dbReference>
<dbReference type="AlphaFoldDB" id="A0A143YJN7"/>
<dbReference type="Proteomes" id="UP000242754">
    <property type="component" value="Unassembled WGS sequence"/>
</dbReference>
<sequence>MYRQQQNSADSLSSPQKIFELYLFVNPIGFKCYRTEQEVLKFIHSLDGQKVHFHFITFHNFNTVNQYMKRLKLPEKDLNLRNQIYSSIYDASLAYKAALMQGKKKGRNFLLYLQKALAHGTATYSKELLAEVAAKAKLDVDMFFEDKASSFVKSSYEADQHTAQEMHITKNPSLVIFDNSNYQYGLLLEDNITAEVLNEIILESSSNAEKKAELLHDLNITTIGRGYIRITNK</sequence>
<gene>
    <name evidence="1" type="ORF">Tpal_1434</name>
</gene>
<dbReference type="Pfam" id="PF13743">
    <property type="entry name" value="Thioredoxin_5"/>
    <property type="match status" value="1"/>
</dbReference>
<name>A0A143YJN7_9LACT</name>
<reference evidence="1 2" key="1">
    <citation type="submission" date="2016-02" db="EMBL/GenBank/DDBJ databases">
        <authorList>
            <person name="Wen L."/>
            <person name="He K."/>
            <person name="Yang H."/>
        </authorList>
    </citation>
    <scope>NUCLEOTIDE SEQUENCE [LARGE SCALE GENOMIC DNA]</scope>
    <source>
        <strain evidence="1">Trichococcus palustris</strain>
    </source>
</reference>
<accession>A0A143YJN7</accession>
<dbReference type="OrthoDB" id="2156137at2"/>
<dbReference type="RefSeq" id="WP_087032901.1">
    <property type="nucleotide sequence ID" value="NZ_FJNE01000003.1"/>
</dbReference>
<dbReference type="InterPro" id="IPR036249">
    <property type="entry name" value="Thioredoxin-like_sf"/>
</dbReference>